<evidence type="ECO:0000313" key="1">
    <source>
        <dbReference type="EMBL" id="MQL92378.1"/>
    </source>
</evidence>
<reference evidence="1" key="1">
    <citation type="submission" date="2017-07" db="EMBL/GenBank/DDBJ databases">
        <title>Taro Niue Genome Assembly and Annotation.</title>
        <authorList>
            <person name="Atibalentja N."/>
            <person name="Keating K."/>
            <person name="Fields C.J."/>
        </authorList>
    </citation>
    <scope>NUCLEOTIDE SEQUENCE</scope>
    <source>
        <strain evidence="1">Niue_2</strain>
        <tissue evidence="1">Leaf</tissue>
    </source>
</reference>
<dbReference type="Proteomes" id="UP000652761">
    <property type="component" value="Unassembled WGS sequence"/>
</dbReference>
<dbReference type="EMBL" id="NMUH01001441">
    <property type="protein sequence ID" value="MQL92378.1"/>
    <property type="molecule type" value="Genomic_DNA"/>
</dbReference>
<accession>A0A843V899</accession>
<dbReference type="AlphaFoldDB" id="A0A843V899"/>
<sequence>MTCPLSSSPLFLPIAVRLCCRQTSSLNSSRQGATTASPIIHRIQSAKGFTGDLLRLGDSTEGEEALLMPGDQLHKRGSRIKAGNITSLAWPRRASSPKIRSSWVFGEAKSFHHLPNSPAAPAPTVAEAVAATTALRSCSCCFAVAAVAASSVAAVAVTSSLAPAVAALQVSFSLLLWAPSLRRREGLHLPKSGETGVPVIEEDVVRSDFEREEQWRAVVGATPRLGRTSRGVRRGVSSRPQHPRVPRLRLKLQFPRSKAMVVRPSWRGLRG</sequence>
<proteinExistence type="predicted"/>
<name>A0A843V899_COLES</name>
<gene>
    <name evidence="1" type="ORF">Taro_025008</name>
</gene>
<organism evidence="1 2">
    <name type="scientific">Colocasia esculenta</name>
    <name type="common">Wild taro</name>
    <name type="synonym">Arum esculentum</name>
    <dbReference type="NCBI Taxonomy" id="4460"/>
    <lineage>
        <taxon>Eukaryota</taxon>
        <taxon>Viridiplantae</taxon>
        <taxon>Streptophyta</taxon>
        <taxon>Embryophyta</taxon>
        <taxon>Tracheophyta</taxon>
        <taxon>Spermatophyta</taxon>
        <taxon>Magnoliopsida</taxon>
        <taxon>Liliopsida</taxon>
        <taxon>Araceae</taxon>
        <taxon>Aroideae</taxon>
        <taxon>Colocasieae</taxon>
        <taxon>Colocasia</taxon>
    </lineage>
</organism>
<keyword evidence="2" id="KW-1185">Reference proteome</keyword>
<comment type="caution">
    <text evidence="1">The sequence shown here is derived from an EMBL/GenBank/DDBJ whole genome shotgun (WGS) entry which is preliminary data.</text>
</comment>
<evidence type="ECO:0000313" key="2">
    <source>
        <dbReference type="Proteomes" id="UP000652761"/>
    </source>
</evidence>
<protein>
    <submittedName>
        <fullName evidence="1">Uncharacterized protein</fullName>
    </submittedName>
</protein>